<dbReference type="FunFam" id="3.40.50.970:FF:000129">
    <property type="entry name" value="Transketolase"/>
    <property type="match status" value="1"/>
</dbReference>
<dbReference type="Pfam" id="PF02780">
    <property type="entry name" value="Transketolase_C"/>
    <property type="match status" value="1"/>
</dbReference>
<dbReference type="EMBL" id="JACRTL010000001">
    <property type="protein sequence ID" value="MBC8609775.1"/>
    <property type="molecule type" value="Genomic_DNA"/>
</dbReference>
<dbReference type="PANTHER" id="PTHR43825:SF1">
    <property type="entry name" value="TRANSKETOLASE-LIKE PYRIMIDINE-BINDING DOMAIN-CONTAINING PROTEIN"/>
    <property type="match status" value="1"/>
</dbReference>
<evidence type="ECO:0000256" key="2">
    <source>
        <dbReference type="ARBA" id="ARBA00007131"/>
    </source>
</evidence>
<sequence length="315" mass="33722">MEPAIRDVYGAELVRLGKEYPELVVLDADVSSSTKSCLFQSEFPDRFFNVGISEANMTSMAAGLAKAGMVPFVNTFAAFITTIGLLPARSLVAYMNCKVRLAGAYGGLSDSYDGATHHSTDDIAIMRAVPNMTILVASDAVQVKEIMRQSMEIDGPVYFRLSREAMPPLSRQEPVKIGKGCVLREGIDVTIFSCGVMCSQALQAAERLSAEGIEARVVDLFTIKPIDAEIVEASVKQTGAVVTAEEHSVIGGLGAAVLDVMAERDCYAPLVKVGIQDCFTESGAYPALLKKYQVDAGSVIKAAREAVKRKGKPIV</sequence>
<dbReference type="InterPro" id="IPR051157">
    <property type="entry name" value="PDH/Transketolase"/>
</dbReference>
<dbReference type="RefSeq" id="WP_187536159.1">
    <property type="nucleotide sequence ID" value="NZ_JACRTL010000001.1"/>
</dbReference>
<dbReference type="SUPFAM" id="SSF52518">
    <property type="entry name" value="Thiamin diphosphate-binding fold (THDP-binding)"/>
    <property type="match status" value="1"/>
</dbReference>
<dbReference type="Gene3D" id="3.40.50.920">
    <property type="match status" value="1"/>
</dbReference>
<evidence type="ECO:0000313" key="6">
    <source>
        <dbReference type="Proteomes" id="UP000632659"/>
    </source>
</evidence>
<dbReference type="InterPro" id="IPR005475">
    <property type="entry name" value="Transketolase-like_Pyr-bd"/>
</dbReference>
<dbReference type="InterPro" id="IPR033248">
    <property type="entry name" value="Transketolase_C"/>
</dbReference>
<dbReference type="Pfam" id="PF02779">
    <property type="entry name" value="Transket_pyr"/>
    <property type="match status" value="1"/>
</dbReference>
<protein>
    <submittedName>
        <fullName evidence="5">Transketolase family protein</fullName>
    </submittedName>
</protein>
<feature type="domain" description="Transketolase-like pyrimidine-binding" evidence="4">
    <location>
        <begin position="3"/>
        <end position="169"/>
    </location>
</feature>
<dbReference type="SMART" id="SM00861">
    <property type="entry name" value="Transket_pyr"/>
    <property type="match status" value="1"/>
</dbReference>
<proteinExistence type="inferred from homology"/>
<evidence type="ECO:0000256" key="3">
    <source>
        <dbReference type="ARBA" id="ARBA00023052"/>
    </source>
</evidence>
<comment type="caution">
    <text evidence="5">The sequence shown here is derived from an EMBL/GenBank/DDBJ whole genome shotgun (WGS) entry which is preliminary data.</text>
</comment>
<reference evidence="5" key="1">
    <citation type="submission" date="2020-08" db="EMBL/GenBank/DDBJ databases">
        <title>Genome public.</title>
        <authorList>
            <person name="Liu C."/>
            <person name="Sun Q."/>
        </authorList>
    </citation>
    <scope>NUCLEOTIDE SEQUENCE</scope>
    <source>
        <strain evidence="5">NSJ-15</strain>
    </source>
</reference>
<accession>A0A8J6TWI2</accession>
<comment type="similarity">
    <text evidence="2">Belongs to the transketolase family.</text>
</comment>
<name>A0A8J6TWI2_9FIRM</name>
<dbReference type="PANTHER" id="PTHR43825">
    <property type="entry name" value="PYRUVATE DEHYDROGENASE E1 COMPONENT"/>
    <property type="match status" value="1"/>
</dbReference>
<evidence type="ECO:0000259" key="4">
    <source>
        <dbReference type="SMART" id="SM00861"/>
    </source>
</evidence>
<evidence type="ECO:0000256" key="1">
    <source>
        <dbReference type="ARBA" id="ARBA00001964"/>
    </source>
</evidence>
<keyword evidence="6" id="KW-1185">Reference proteome</keyword>
<dbReference type="InterPro" id="IPR009014">
    <property type="entry name" value="Transketo_C/PFOR_II"/>
</dbReference>
<dbReference type="InterPro" id="IPR029061">
    <property type="entry name" value="THDP-binding"/>
</dbReference>
<gene>
    <name evidence="5" type="ORF">H8702_01395</name>
</gene>
<dbReference type="Proteomes" id="UP000632659">
    <property type="component" value="Unassembled WGS sequence"/>
</dbReference>
<dbReference type="CDD" id="cd07033">
    <property type="entry name" value="TPP_PYR_DXS_TK_like"/>
    <property type="match status" value="1"/>
</dbReference>
<evidence type="ECO:0000313" key="5">
    <source>
        <dbReference type="EMBL" id="MBC8609775.1"/>
    </source>
</evidence>
<dbReference type="Gene3D" id="3.40.50.970">
    <property type="match status" value="1"/>
</dbReference>
<dbReference type="SUPFAM" id="SSF52922">
    <property type="entry name" value="TK C-terminal domain-like"/>
    <property type="match status" value="1"/>
</dbReference>
<organism evidence="5 6">
    <name type="scientific">Massiliimalia timonensis</name>
    <dbReference type="NCBI Taxonomy" id="1987501"/>
    <lineage>
        <taxon>Bacteria</taxon>
        <taxon>Bacillati</taxon>
        <taxon>Bacillota</taxon>
        <taxon>Clostridia</taxon>
        <taxon>Eubacteriales</taxon>
        <taxon>Oscillospiraceae</taxon>
        <taxon>Massiliimalia</taxon>
    </lineage>
</organism>
<dbReference type="AlphaFoldDB" id="A0A8J6TWI2"/>
<comment type="cofactor">
    <cofactor evidence="1">
        <name>thiamine diphosphate</name>
        <dbReference type="ChEBI" id="CHEBI:58937"/>
    </cofactor>
</comment>
<keyword evidence="3" id="KW-0786">Thiamine pyrophosphate</keyword>